<reference evidence="2 3" key="1">
    <citation type="submission" date="2020-07" db="EMBL/GenBank/DDBJ databases">
        <title>Comparative genomics of pyrophilous fungi reveals a link between fire events and developmental genes.</title>
        <authorList>
            <consortium name="DOE Joint Genome Institute"/>
            <person name="Steindorff A.S."/>
            <person name="Carver A."/>
            <person name="Calhoun S."/>
            <person name="Stillman K."/>
            <person name="Liu H."/>
            <person name="Lipzen A."/>
            <person name="Pangilinan J."/>
            <person name="Labutti K."/>
            <person name="Bruns T.D."/>
            <person name="Grigoriev I.V."/>
        </authorList>
    </citation>
    <scope>NUCLEOTIDE SEQUENCE [LARGE SCALE GENOMIC DNA]</scope>
    <source>
        <strain evidence="2 3">CBS 144469</strain>
    </source>
</reference>
<name>A0A8H6HIH6_9AGAR</name>
<feature type="compositionally biased region" description="Basic and acidic residues" evidence="1">
    <location>
        <begin position="632"/>
        <end position="646"/>
    </location>
</feature>
<evidence type="ECO:0000313" key="3">
    <source>
        <dbReference type="Proteomes" id="UP000521943"/>
    </source>
</evidence>
<comment type="caution">
    <text evidence="2">The sequence shown here is derived from an EMBL/GenBank/DDBJ whole genome shotgun (WGS) entry which is preliminary data.</text>
</comment>
<feature type="compositionally biased region" description="Pro residues" evidence="1">
    <location>
        <begin position="603"/>
        <end position="620"/>
    </location>
</feature>
<evidence type="ECO:0000256" key="1">
    <source>
        <dbReference type="SAM" id="MobiDB-lite"/>
    </source>
</evidence>
<organism evidence="2 3">
    <name type="scientific">Ephemerocybe angulata</name>
    <dbReference type="NCBI Taxonomy" id="980116"/>
    <lineage>
        <taxon>Eukaryota</taxon>
        <taxon>Fungi</taxon>
        <taxon>Dikarya</taxon>
        <taxon>Basidiomycota</taxon>
        <taxon>Agaricomycotina</taxon>
        <taxon>Agaricomycetes</taxon>
        <taxon>Agaricomycetidae</taxon>
        <taxon>Agaricales</taxon>
        <taxon>Agaricineae</taxon>
        <taxon>Psathyrellaceae</taxon>
        <taxon>Ephemerocybe</taxon>
    </lineage>
</organism>
<feature type="region of interest" description="Disordered" evidence="1">
    <location>
        <begin position="120"/>
        <end position="144"/>
    </location>
</feature>
<evidence type="ECO:0000313" key="2">
    <source>
        <dbReference type="EMBL" id="KAF6747011.1"/>
    </source>
</evidence>
<dbReference type="AlphaFoldDB" id="A0A8H6HIH6"/>
<feature type="region of interest" description="Disordered" evidence="1">
    <location>
        <begin position="520"/>
        <end position="552"/>
    </location>
</feature>
<dbReference type="EMBL" id="JACGCI010000086">
    <property type="protein sequence ID" value="KAF6747011.1"/>
    <property type="molecule type" value="Genomic_DNA"/>
</dbReference>
<feature type="region of interest" description="Disordered" evidence="1">
    <location>
        <begin position="586"/>
        <end position="650"/>
    </location>
</feature>
<protein>
    <submittedName>
        <fullName evidence="2">Uncharacterized protein</fullName>
    </submittedName>
</protein>
<accession>A0A8H6HIH6</accession>
<feature type="region of interest" description="Disordered" evidence="1">
    <location>
        <begin position="672"/>
        <end position="756"/>
    </location>
</feature>
<keyword evidence="3" id="KW-1185">Reference proteome</keyword>
<gene>
    <name evidence="2" type="ORF">DFP72DRAFT_1050442</name>
</gene>
<sequence>MSFLYDALEETRGMMLIWSRLPRILNRQELEARDIEYFLEQREMLDGLSTRELIEELSVRLDRRGLPLDKMCDRCKKKFSPDDVDWYPLDASDNATINHGRKKCSRGDRLNIKFLPRSTIKARKRRPTEPSGLPPDESGSPDYSKILTTQSLEYSGSNLSKYCMSGFCTAILHELKRDNHRKKQEPLEPGTLCPSSAMNLKEVGECVTPDPVPASDADAQRLAGSPLRICPEVDKFVTPDTDFASRAQLLQLRPPVQGSPRETLPLGDESAIRTTPRSLKATTTDFLPADVETPPTNRDGYGDYGSTGDYSGNYGSGGDSYGGGYSSGDAGGYSYDGGDQGGYSYNGGDQGSYTSAASEQDNYGYDVGPQQGEDDGYDTAEYNRESQAAAEYHDANTAGPFSDWQEYTNDAGAYANESEVGHDSEWDPVQTPESFQRNHGAIHFPSSQSTFAAPQAPQCHDPGPDTPFDDAHYSPAPVPALPTQWQDYHPMYWPDGLAESLGVSLSVAFSPFLGMADPLTSPAPSPPLEDRNFHPSDASSTSQAEPATLESPGAAVGMEDQEVTPLNHELPSHCPVELEDFPIIPAHDSEHPVDHHPVDVVAIPPPVPSPTIDDCPPPSLSAPLDLWTDPPQDSHPEERTPQHEHPPPTIFSLFARQSRPYRMKNGATSDWYSHWSRRRKQLRARPPPSRHPPNIQPRSRITQPPPHHNSRRQKGRIRTHQKRERTPPDPPKPSSQDPRVNALRRIAWKASRTRSL</sequence>
<proteinExistence type="predicted"/>
<feature type="region of interest" description="Disordered" evidence="1">
    <location>
        <begin position="343"/>
        <end position="378"/>
    </location>
</feature>
<feature type="compositionally biased region" description="Polar residues" evidence="1">
    <location>
        <begin position="272"/>
        <end position="285"/>
    </location>
</feature>
<feature type="region of interest" description="Disordered" evidence="1">
    <location>
        <begin position="255"/>
        <end position="305"/>
    </location>
</feature>
<feature type="compositionally biased region" description="Basic residues" evidence="1">
    <location>
        <begin position="708"/>
        <end position="723"/>
    </location>
</feature>
<feature type="compositionally biased region" description="Basic and acidic residues" evidence="1">
    <location>
        <begin position="587"/>
        <end position="598"/>
    </location>
</feature>
<dbReference type="Proteomes" id="UP000521943">
    <property type="component" value="Unassembled WGS sequence"/>
</dbReference>
<feature type="region of interest" description="Disordered" evidence="1">
    <location>
        <begin position="439"/>
        <end position="479"/>
    </location>
</feature>
<feature type="compositionally biased region" description="Pro residues" evidence="1">
    <location>
        <begin position="685"/>
        <end position="695"/>
    </location>
</feature>